<accession>A0ABQ9IJ27</accession>
<evidence type="ECO:0008006" key="3">
    <source>
        <dbReference type="Google" id="ProtNLM"/>
    </source>
</evidence>
<dbReference type="Proteomes" id="UP001159363">
    <property type="component" value="Chromosome 1"/>
</dbReference>
<organism evidence="1 2">
    <name type="scientific">Dryococelus australis</name>
    <dbReference type="NCBI Taxonomy" id="614101"/>
    <lineage>
        <taxon>Eukaryota</taxon>
        <taxon>Metazoa</taxon>
        <taxon>Ecdysozoa</taxon>
        <taxon>Arthropoda</taxon>
        <taxon>Hexapoda</taxon>
        <taxon>Insecta</taxon>
        <taxon>Pterygota</taxon>
        <taxon>Neoptera</taxon>
        <taxon>Polyneoptera</taxon>
        <taxon>Phasmatodea</taxon>
        <taxon>Verophasmatodea</taxon>
        <taxon>Anareolatae</taxon>
        <taxon>Phasmatidae</taxon>
        <taxon>Eurycanthinae</taxon>
        <taxon>Dryococelus</taxon>
    </lineage>
</organism>
<protein>
    <recommendedName>
        <fullName evidence="3">DUF4371 domain-containing protein</fullName>
    </recommendedName>
</protein>
<sequence length="155" mass="17345">MRTFLAKHNLLFNMMEHFTQLITSVCPDSIVAKSLACKRTKATSIITNVTGKYSSDELNKFIQENKFSIIVHESPDKGCTKHFCLVARIVNDCTVSDAFLRLIPVEDASADSLCRHMTKTLTEADIPHKDNMIGFAYDGANMMTNKHNSLSTKLT</sequence>
<comment type="caution">
    <text evidence="1">The sequence shown here is derived from an EMBL/GenBank/DDBJ whole genome shotgun (WGS) entry which is preliminary data.</text>
</comment>
<gene>
    <name evidence="1" type="ORF">PR048_002045</name>
</gene>
<dbReference type="PANTHER" id="PTHR37162">
    <property type="entry name" value="HAT FAMILY DIMERISATION DOMAINCONTAINING PROTEIN-RELATED"/>
    <property type="match status" value="1"/>
</dbReference>
<proteinExistence type="predicted"/>
<reference evidence="1 2" key="1">
    <citation type="submission" date="2023-02" db="EMBL/GenBank/DDBJ databases">
        <title>LHISI_Scaffold_Assembly.</title>
        <authorList>
            <person name="Stuart O.P."/>
            <person name="Cleave R."/>
            <person name="Magrath M.J.L."/>
            <person name="Mikheyev A.S."/>
        </authorList>
    </citation>
    <scope>NUCLEOTIDE SEQUENCE [LARGE SCALE GENOMIC DNA]</scope>
    <source>
        <strain evidence="1">Daus_M_001</strain>
        <tissue evidence="1">Leg muscle</tissue>
    </source>
</reference>
<keyword evidence="2" id="KW-1185">Reference proteome</keyword>
<evidence type="ECO:0000313" key="1">
    <source>
        <dbReference type="EMBL" id="KAJ8896700.1"/>
    </source>
</evidence>
<dbReference type="EMBL" id="JARBHB010000001">
    <property type="protein sequence ID" value="KAJ8896700.1"/>
    <property type="molecule type" value="Genomic_DNA"/>
</dbReference>
<name>A0ABQ9IJ27_9NEOP</name>
<evidence type="ECO:0000313" key="2">
    <source>
        <dbReference type="Proteomes" id="UP001159363"/>
    </source>
</evidence>
<dbReference type="PANTHER" id="PTHR37162:SF1">
    <property type="entry name" value="BED-TYPE DOMAIN-CONTAINING PROTEIN"/>
    <property type="match status" value="1"/>
</dbReference>